<dbReference type="KEGG" id="tpal:117644469"/>
<proteinExistence type="predicted"/>
<dbReference type="InParanoid" id="A0A6P8YJ68"/>
<reference evidence="2" key="1">
    <citation type="submission" date="2025-08" db="UniProtKB">
        <authorList>
            <consortium name="RefSeq"/>
        </authorList>
    </citation>
    <scope>IDENTIFICATION</scope>
    <source>
        <tissue evidence="2">Total insect</tissue>
    </source>
</reference>
<sequence length="414" mass="47414">MHLRDLKGHIEGFIYRPQKLQSIPVNDTNGCHTYLKSEVKVENHEPHSFKDKPSCSVDKPLDSKISLNESQCSFEENLYSHSFDEVPITSEDNPLHSEMSVDASQETWDPDFFKEKSATFLESPIKSEMSLITSQLTFEESLDSHSFEEEPITSVDNQRNSEMSLTASQFLFEDSMVPVSHPLNNSYKRQKDPLAISPVKGRPDNSHHPTDQLLARAAEALRMRLKPNWICLLEGKGIHSMQLSRNFEKCTQRRIFFNTCGDVHLSVHCVPIPITNFVPCLKMVWRELPSVRQQEHDIYDEKWTRQHKHNLWGLKSEASERLSRKEMKLPPSPCNLLVVLVLISNKFADLVQVSILWEKRGLEGKPHNRHALLVALTSIEILGIDRLQRERLQSCGGLLPEPLKPSFVKVGPKL</sequence>
<dbReference type="RefSeq" id="XP_034239868.1">
    <property type="nucleotide sequence ID" value="XM_034383977.1"/>
</dbReference>
<dbReference type="AlphaFoldDB" id="A0A6P8YJ68"/>
<evidence type="ECO:0000313" key="1">
    <source>
        <dbReference type="Proteomes" id="UP000515158"/>
    </source>
</evidence>
<protein>
    <submittedName>
        <fullName evidence="2">Uncharacterized protein LOC117644469</fullName>
    </submittedName>
</protein>
<evidence type="ECO:0000313" key="2">
    <source>
        <dbReference type="RefSeq" id="XP_034239868.1"/>
    </source>
</evidence>
<dbReference type="GeneID" id="117644469"/>
<organism evidence="2">
    <name type="scientific">Thrips palmi</name>
    <name type="common">Melon thrips</name>
    <dbReference type="NCBI Taxonomy" id="161013"/>
    <lineage>
        <taxon>Eukaryota</taxon>
        <taxon>Metazoa</taxon>
        <taxon>Ecdysozoa</taxon>
        <taxon>Arthropoda</taxon>
        <taxon>Hexapoda</taxon>
        <taxon>Insecta</taxon>
        <taxon>Pterygota</taxon>
        <taxon>Neoptera</taxon>
        <taxon>Paraneoptera</taxon>
        <taxon>Thysanoptera</taxon>
        <taxon>Terebrantia</taxon>
        <taxon>Thripoidea</taxon>
        <taxon>Thripidae</taxon>
        <taxon>Thrips</taxon>
    </lineage>
</organism>
<accession>A0A6P8YJ68</accession>
<dbReference type="Proteomes" id="UP000515158">
    <property type="component" value="Unplaced"/>
</dbReference>
<name>A0A6P8YJ68_THRPL</name>
<keyword evidence="1" id="KW-1185">Reference proteome</keyword>
<gene>
    <name evidence="2" type="primary">LOC117644469</name>
</gene>